<dbReference type="OrthoDB" id="9811749at2"/>
<keyword evidence="1" id="KW-0378">Hydrolase</keyword>
<dbReference type="SMART" id="SM00331">
    <property type="entry name" value="PP2C_SIG"/>
    <property type="match status" value="1"/>
</dbReference>
<evidence type="ECO:0000259" key="3">
    <source>
        <dbReference type="PROSITE" id="PS50110"/>
    </source>
</evidence>
<dbReference type="eggNOG" id="COG2208">
    <property type="taxonomic scope" value="Bacteria"/>
</dbReference>
<dbReference type="HOGENOM" id="CLU_000445_43_7_6"/>
<gene>
    <name evidence="4" type="ORF">J057_01294</name>
</gene>
<dbReference type="SUPFAM" id="SSF52172">
    <property type="entry name" value="CheY-like"/>
    <property type="match status" value="1"/>
</dbReference>
<dbReference type="GO" id="GO:0016791">
    <property type="term" value="F:phosphatase activity"/>
    <property type="evidence" value="ECO:0007669"/>
    <property type="project" value="TreeGrafter"/>
</dbReference>
<dbReference type="Pfam" id="PF07228">
    <property type="entry name" value="SpoIIE"/>
    <property type="match status" value="1"/>
</dbReference>
<dbReference type="InterPro" id="IPR011006">
    <property type="entry name" value="CheY-like_superfamily"/>
</dbReference>
<dbReference type="InterPro" id="IPR001789">
    <property type="entry name" value="Sig_transdc_resp-reg_receiver"/>
</dbReference>
<dbReference type="PATRIC" id="fig|626887.3.peg.240"/>
<protein>
    <submittedName>
        <fullName evidence="4">Response regulator</fullName>
    </submittedName>
</protein>
<proteinExistence type="predicted"/>
<dbReference type="AlphaFoldDB" id="N6X0R7"/>
<comment type="caution">
    <text evidence="4">The sequence shown here is derived from an EMBL/GenBank/DDBJ whole genome shotgun (WGS) entry which is preliminary data.</text>
</comment>
<dbReference type="Pfam" id="PF00072">
    <property type="entry name" value="Response_reg"/>
    <property type="match status" value="1"/>
</dbReference>
<dbReference type="RefSeq" id="WP_004582805.1">
    <property type="nucleotide sequence ID" value="NZ_AP028878.1"/>
</dbReference>
<dbReference type="eggNOG" id="COG3706">
    <property type="taxonomic scope" value="Bacteria"/>
</dbReference>
<feature type="domain" description="Response regulatory" evidence="3">
    <location>
        <begin position="12"/>
        <end position="128"/>
    </location>
</feature>
<dbReference type="InterPro" id="IPR052016">
    <property type="entry name" value="Bact_Sigma-Reg"/>
</dbReference>
<feature type="modified residue" description="4-aspartylphosphate" evidence="2">
    <location>
        <position position="61"/>
    </location>
</feature>
<dbReference type="GO" id="GO:0000160">
    <property type="term" value="P:phosphorelay signal transduction system"/>
    <property type="evidence" value="ECO:0007669"/>
    <property type="project" value="InterPro"/>
</dbReference>
<evidence type="ECO:0000313" key="4">
    <source>
        <dbReference type="EMBL" id="ENO17032.1"/>
    </source>
</evidence>
<dbReference type="PANTHER" id="PTHR43156:SF2">
    <property type="entry name" value="STAGE II SPORULATION PROTEIN E"/>
    <property type="match status" value="1"/>
</dbReference>
<name>N6X0R7_9GAMM</name>
<evidence type="ECO:0000256" key="1">
    <source>
        <dbReference type="ARBA" id="ARBA00022801"/>
    </source>
</evidence>
<dbReference type="PROSITE" id="PS50110">
    <property type="entry name" value="RESPONSE_REGULATORY"/>
    <property type="match status" value="1"/>
</dbReference>
<keyword evidence="2" id="KW-0597">Phosphoprotein</keyword>
<reference evidence="4 5" key="1">
    <citation type="journal article" date="2013" name="Genome Announc.">
        <title>Genome Sequence of the Polycyclic Aromatic Hydrocarbon-Degrading Bacterium Strain Marinobacter nanhaiticus D15-8WT.</title>
        <authorList>
            <person name="Cui Z."/>
            <person name="Gao W."/>
            <person name="Li Q."/>
            <person name="Xu G."/>
            <person name="Zheng L."/>
        </authorList>
    </citation>
    <scope>NUCLEOTIDE SEQUENCE [LARGE SCALE GENOMIC DNA]</scope>
    <source>
        <strain evidence="4 5">D15-8W</strain>
    </source>
</reference>
<dbReference type="PANTHER" id="PTHR43156">
    <property type="entry name" value="STAGE II SPORULATION PROTEIN E-RELATED"/>
    <property type="match status" value="1"/>
</dbReference>
<dbReference type="Gene3D" id="3.40.50.2300">
    <property type="match status" value="1"/>
</dbReference>
<keyword evidence="5" id="KW-1185">Reference proteome</keyword>
<dbReference type="InterPro" id="IPR036890">
    <property type="entry name" value="HATPase_C_sf"/>
</dbReference>
<dbReference type="Gene3D" id="3.60.40.10">
    <property type="entry name" value="PPM-type phosphatase domain"/>
    <property type="match status" value="1"/>
</dbReference>
<evidence type="ECO:0000313" key="5">
    <source>
        <dbReference type="Proteomes" id="UP000013165"/>
    </source>
</evidence>
<dbReference type="Gene3D" id="3.30.565.10">
    <property type="entry name" value="Histidine kinase-like ATPase, C-terminal domain"/>
    <property type="match status" value="1"/>
</dbReference>
<sequence>MDDADTDAQPLRILIADDSESDRLILKTMVRRQGHDVMTAADGVEAVESFRSFKPQIVLLDVMMPGMDGMEAARHIKALAGEELVPIIFLTSLSDADALARCLEAGGDDFLSKPYNRVIIEAKINAFNRMRLMHGTLSRQRDLIRDRNEQLVKEQTIARRVFDNIAHTGCLDAPNIRYHASPLSVFNGDVLFACPRPSGGMNILIGDFTGHGLPAAIGAMPVAEIFYGMTSKGFLIGDILREINQKLWRILPTDMFCCAAFLELDFHLGNLTFWNGGLPGGFLMRHNHGPLRMPSRHLPLGVVSGDRFSAEVDTAKIEEGDTVLFVTDGVPEATNAMGEMFGEARLADVLETRAEDETPLEAVLAAIRTFTGSEEIRDDLTLVSVDVVASNVLEELPLRVTQSALSGPSRWTCEYEVSGETLSHFNPLPLLLHICMEVPGLRRRSGEIYTILSELYTNALEHGVLELPSSWKSSPEGFGRYYAERERRLRSADREDAVRFRLEHETGDKGGVLKVYCSDSGSGFDYTDGGLSSLRQDGYAGRGLALLHQLCESLTHQGRGNEVEVVYRWTIDSREPPSLA</sequence>
<organism evidence="4 5">
    <name type="scientific">Marinobacter nanhaiticus D15-8W</name>
    <dbReference type="NCBI Taxonomy" id="626887"/>
    <lineage>
        <taxon>Bacteria</taxon>
        <taxon>Pseudomonadati</taxon>
        <taxon>Pseudomonadota</taxon>
        <taxon>Gammaproteobacteria</taxon>
        <taxon>Pseudomonadales</taxon>
        <taxon>Marinobacteraceae</taxon>
        <taxon>Marinobacter</taxon>
    </lineage>
</organism>
<accession>N6X0R7</accession>
<dbReference type="EMBL" id="APLQ01000007">
    <property type="protein sequence ID" value="ENO17032.1"/>
    <property type="molecule type" value="Genomic_DNA"/>
</dbReference>
<dbReference type="Proteomes" id="UP000013165">
    <property type="component" value="Unassembled WGS sequence"/>
</dbReference>
<dbReference type="InterPro" id="IPR001932">
    <property type="entry name" value="PPM-type_phosphatase-like_dom"/>
</dbReference>
<dbReference type="SMART" id="SM00448">
    <property type="entry name" value="REC"/>
    <property type="match status" value="1"/>
</dbReference>
<dbReference type="InterPro" id="IPR036457">
    <property type="entry name" value="PPM-type-like_dom_sf"/>
</dbReference>
<evidence type="ECO:0000256" key="2">
    <source>
        <dbReference type="PROSITE-ProRule" id="PRU00169"/>
    </source>
</evidence>
<dbReference type="STRING" id="626887.J057_01294"/>